<dbReference type="InterPro" id="IPR032774">
    <property type="entry name" value="WG_beta_rep"/>
</dbReference>
<dbReference type="Pfam" id="PF14903">
    <property type="entry name" value="WG_beta_rep"/>
    <property type="match status" value="3"/>
</dbReference>
<sequence>MKTNIIITIFLLFISMNIYAQDDKLYVYYYPNFEDVNATLGYVDSSGKVVIPAGKYPYIFTVEFDKIAFVLLKDRKGVYAIDRNEKILFQVCSYEIGPDIISNGLFRIIENGKIGFANMNGEIVIKPRFQFVYPFQENGFAIFCENGTWSMLDKYIPVIKGKWGVINRQGVVVIPATYDSGAEDYLIKDGKSYKLNKQGKLELK</sequence>
<evidence type="ECO:0000313" key="2">
    <source>
        <dbReference type="Proteomes" id="UP000424805"/>
    </source>
</evidence>
<proteinExistence type="predicted"/>
<dbReference type="SUPFAM" id="SSF69360">
    <property type="entry name" value="Cell wall binding repeat"/>
    <property type="match status" value="1"/>
</dbReference>
<accession>A0A7J4Y1C7</accession>
<dbReference type="AlphaFoldDB" id="A0A7J4Y1C7"/>
<dbReference type="PANTHER" id="PTHR37841">
    <property type="entry name" value="GLR2918 PROTEIN"/>
    <property type="match status" value="1"/>
</dbReference>
<comment type="caution">
    <text evidence="1">The sequence shown here is derived from an EMBL/GenBank/DDBJ whole genome shotgun (WGS) entry which is preliminary data.</text>
</comment>
<name>A0A7J4Y1C7_BACOV</name>
<protein>
    <submittedName>
        <fullName evidence="1">WG repeat-containing protein</fullName>
    </submittedName>
</protein>
<gene>
    <name evidence="1" type="ORF">F3B90_06995</name>
</gene>
<evidence type="ECO:0000313" key="1">
    <source>
        <dbReference type="EMBL" id="KAA4628704.1"/>
    </source>
</evidence>
<dbReference type="Proteomes" id="UP000424805">
    <property type="component" value="Unassembled WGS sequence"/>
</dbReference>
<reference evidence="1 2" key="1">
    <citation type="journal article" date="2019" name="Nat. Med.">
        <title>A library of human gut bacterial isolates paired with longitudinal multiomics data enables mechanistic microbiome research.</title>
        <authorList>
            <person name="Poyet M."/>
            <person name="Groussin M."/>
            <person name="Gibbons S.M."/>
            <person name="Avila-Pacheco J."/>
            <person name="Jiang X."/>
            <person name="Kearney S.M."/>
            <person name="Perrotta A.R."/>
            <person name="Berdy B."/>
            <person name="Zhao S."/>
            <person name="Lieberman T.D."/>
            <person name="Swanson P.K."/>
            <person name="Smith M."/>
            <person name="Roesemann S."/>
            <person name="Alexander J.E."/>
            <person name="Rich S.A."/>
            <person name="Livny J."/>
            <person name="Vlamakis H."/>
            <person name="Clish C."/>
            <person name="Bullock K."/>
            <person name="Deik A."/>
            <person name="Scott J."/>
            <person name="Pierce K.A."/>
            <person name="Xavier R.J."/>
            <person name="Alm E.J."/>
        </authorList>
    </citation>
    <scope>NUCLEOTIDE SEQUENCE [LARGE SCALE GENOMIC DNA]</scope>
    <source>
        <strain evidence="1 2">BIOML-A15</strain>
    </source>
</reference>
<organism evidence="1 2">
    <name type="scientific">Bacteroides ovatus</name>
    <dbReference type="NCBI Taxonomy" id="28116"/>
    <lineage>
        <taxon>Bacteria</taxon>
        <taxon>Pseudomonadati</taxon>
        <taxon>Bacteroidota</taxon>
        <taxon>Bacteroidia</taxon>
        <taxon>Bacteroidales</taxon>
        <taxon>Bacteroidaceae</taxon>
        <taxon>Bacteroides</taxon>
    </lineage>
</organism>
<dbReference type="PANTHER" id="PTHR37841:SF1">
    <property type="entry name" value="DUF3298 DOMAIN-CONTAINING PROTEIN"/>
    <property type="match status" value="1"/>
</dbReference>
<dbReference type="EMBL" id="VWFP01000005">
    <property type="protein sequence ID" value="KAA4628704.1"/>
    <property type="molecule type" value="Genomic_DNA"/>
</dbReference>